<evidence type="ECO:0000256" key="4">
    <source>
        <dbReference type="ARBA" id="ARBA00022475"/>
    </source>
</evidence>
<feature type="transmembrane region" description="Helical" evidence="8">
    <location>
        <begin position="202"/>
        <end position="223"/>
    </location>
</feature>
<feature type="transmembrane region" description="Helical" evidence="8">
    <location>
        <begin position="88"/>
        <end position="107"/>
    </location>
</feature>
<dbReference type="eggNOG" id="COG0730">
    <property type="taxonomic scope" value="Bacteria"/>
</dbReference>
<keyword evidence="4 8" id="KW-1003">Cell membrane</keyword>
<keyword evidence="5 8" id="KW-0812">Transmembrane</keyword>
<evidence type="ECO:0000313" key="10">
    <source>
        <dbReference type="Proteomes" id="UP000030664"/>
    </source>
</evidence>
<sequence>MDLSSLAGSGLDSAASGFVVLLVLTGFAAGFIDAVVGGGGLLQLPVMLLIPGITPVQALATNKMGSVFGTTTSAVTFYRRIHPDLRTALPMAVVALVASGAGAAVAATLPAAVFKPIIVLALIAVLVFTVAKPSMGQLTALRHTGARHYGLAVALGALIGFYDGVMGPGTGSFLIIGLVSLLGYSFLAASAKAKIVNLATNVGAIAVFAAHGSVLWGLGLVLGLSNMAGGYLGARTAVARGSAFIRVVFFTVVTVLIAKLGWDVLTGR</sequence>
<proteinExistence type="inferred from homology"/>
<comment type="subcellular location">
    <subcellularLocation>
        <location evidence="1 8">Cell membrane</location>
        <topology evidence="1 8">Multi-pass membrane protein</topology>
    </subcellularLocation>
</comment>
<keyword evidence="3" id="KW-0813">Transport</keyword>
<dbReference type="Pfam" id="PF01925">
    <property type="entry name" value="TauE"/>
    <property type="match status" value="1"/>
</dbReference>
<dbReference type="AlphaFoldDB" id="A0A0B0D8Y8"/>
<evidence type="ECO:0000256" key="1">
    <source>
        <dbReference type="ARBA" id="ARBA00004651"/>
    </source>
</evidence>
<name>A0A0B0D8Y8_9MICC</name>
<evidence type="ECO:0000256" key="7">
    <source>
        <dbReference type="ARBA" id="ARBA00023136"/>
    </source>
</evidence>
<reference evidence="9 10" key="1">
    <citation type="submission" date="2014-09" db="EMBL/GenBank/DDBJ databases">
        <title>High-quality draft genome sequence of Kocuria marina SO9-6, an actinobacterium isolated from a copper mine.</title>
        <authorList>
            <person name="Castro D.B."/>
            <person name="Pereira L.B."/>
            <person name="Silva M.V."/>
            <person name="Silva B.P."/>
            <person name="Zanardi B.R."/>
            <person name="Carlos C."/>
            <person name="Belgini D.R."/>
            <person name="Limache E.G."/>
            <person name="Lacerda G.V."/>
            <person name="Nery M.B."/>
            <person name="Gomes M.B."/>
            <person name="Souza S."/>
            <person name="Silva T.M."/>
            <person name="Rodrigues V.D."/>
            <person name="Paulino L.C."/>
            <person name="Vicentini R."/>
            <person name="Ferraz L.F."/>
            <person name="Ottoboni L.M."/>
        </authorList>
    </citation>
    <scope>NUCLEOTIDE SEQUENCE [LARGE SCALE GENOMIC DNA]</scope>
    <source>
        <strain evidence="9 10">SO9-6</strain>
    </source>
</reference>
<evidence type="ECO:0000256" key="8">
    <source>
        <dbReference type="RuleBase" id="RU363041"/>
    </source>
</evidence>
<feature type="transmembrane region" description="Helical" evidence="8">
    <location>
        <begin position="146"/>
        <end position="165"/>
    </location>
</feature>
<dbReference type="Proteomes" id="UP000030664">
    <property type="component" value="Unassembled WGS sequence"/>
</dbReference>
<dbReference type="STRING" id="223184.AS25_06120"/>
<protein>
    <recommendedName>
        <fullName evidence="8">Probable membrane transporter protein</fullName>
    </recommendedName>
</protein>
<organism evidence="9 10">
    <name type="scientific">Kocuria marina</name>
    <dbReference type="NCBI Taxonomy" id="223184"/>
    <lineage>
        <taxon>Bacteria</taxon>
        <taxon>Bacillati</taxon>
        <taxon>Actinomycetota</taxon>
        <taxon>Actinomycetes</taxon>
        <taxon>Micrococcales</taxon>
        <taxon>Micrococcaceae</taxon>
        <taxon>Kocuria</taxon>
    </lineage>
</organism>
<evidence type="ECO:0000256" key="2">
    <source>
        <dbReference type="ARBA" id="ARBA00009142"/>
    </source>
</evidence>
<dbReference type="EMBL" id="JROM01000021">
    <property type="protein sequence ID" value="KHE74416.1"/>
    <property type="molecule type" value="Genomic_DNA"/>
</dbReference>
<accession>A0A0B0D8Y8</accession>
<evidence type="ECO:0000256" key="6">
    <source>
        <dbReference type="ARBA" id="ARBA00022989"/>
    </source>
</evidence>
<dbReference type="PANTHER" id="PTHR30269">
    <property type="entry name" value="TRANSMEMBRANE PROTEIN YFCA"/>
    <property type="match status" value="1"/>
</dbReference>
<comment type="caution">
    <text evidence="9">The sequence shown here is derived from an EMBL/GenBank/DDBJ whole genome shotgun (WGS) entry which is preliminary data.</text>
</comment>
<dbReference type="PANTHER" id="PTHR30269:SF0">
    <property type="entry name" value="MEMBRANE TRANSPORTER PROTEIN YFCA-RELATED"/>
    <property type="match status" value="1"/>
</dbReference>
<gene>
    <name evidence="9" type="ORF">AS25_06120</name>
</gene>
<keyword evidence="6 8" id="KW-1133">Transmembrane helix</keyword>
<evidence type="ECO:0000256" key="3">
    <source>
        <dbReference type="ARBA" id="ARBA00022448"/>
    </source>
</evidence>
<keyword evidence="7 8" id="KW-0472">Membrane</keyword>
<dbReference type="InterPro" id="IPR052017">
    <property type="entry name" value="TSUP"/>
</dbReference>
<feature type="transmembrane region" description="Helical" evidence="8">
    <location>
        <begin position="243"/>
        <end position="262"/>
    </location>
</feature>
<evidence type="ECO:0000256" key="5">
    <source>
        <dbReference type="ARBA" id="ARBA00022692"/>
    </source>
</evidence>
<feature type="transmembrane region" description="Helical" evidence="8">
    <location>
        <begin position="20"/>
        <end position="42"/>
    </location>
</feature>
<feature type="transmembrane region" description="Helical" evidence="8">
    <location>
        <begin position="171"/>
        <end position="190"/>
    </location>
</feature>
<evidence type="ECO:0000313" key="9">
    <source>
        <dbReference type="EMBL" id="KHE74416.1"/>
    </source>
</evidence>
<dbReference type="GO" id="GO:0005886">
    <property type="term" value="C:plasma membrane"/>
    <property type="evidence" value="ECO:0007669"/>
    <property type="project" value="UniProtKB-SubCell"/>
</dbReference>
<feature type="transmembrane region" description="Helical" evidence="8">
    <location>
        <begin position="113"/>
        <end position="134"/>
    </location>
</feature>
<dbReference type="InterPro" id="IPR002781">
    <property type="entry name" value="TM_pro_TauE-like"/>
</dbReference>
<comment type="similarity">
    <text evidence="2 8">Belongs to the 4-toluene sulfonate uptake permease (TSUP) (TC 2.A.102) family.</text>
</comment>
<dbReference type="RefSeq" id="WP_035963513.1">
    <property type="nucleotide sequence ID" value="NZ_JALXLD010000022.1"/>
</dbReference>